<dbReference type="SUPFAM" id="SSF51735">
    <property type="entry name" value="NAD(P)-binding Rossmann-fold domains"/>
    <property type="match status" value="1"/>
</dbReference>
<dbReference type="InterPro" id="IPR006095">
    <property type="entry name" value="Glu/Leu/Phe/Val/Trp_DH"/>
</dbReference>
<comment type="caution">
    <text evidence="9">The sequence shown here is derived from an EMBL/GenBank/DDBJ whole genome shotgun (WGS) entry which is preliminary data.</text>
</comment>
<reference evidence="9 10" key="1">
    <citation type="submission" date="2018-02" db="EMBL/GenBank/DDBJ databases">
        <title>Genomic Encyclopedia of Archaeal and Bacterial Type Strains, Phase II (KMG-II): from individual species to whole genera.</title>
        <authorList>
            <person name="Goeker M."/>
        </authorList>
    </citation>
    <scope>NUCLEOTIDE SEQUENCE [LARGE SCALE GENOMIC DNA]</scope>
    <source>
        <strain evidence="9 10">YU 961-1</strain>
    </source>
</reference>
<evidence type="ECO:0000256" key="4">
    <source>
        <dbReference type="PIRSR" id="PIRSR000188-1"/>
    </source>
</evidence>
<protein>
    <submittedName>
        <fullName evidence="9">Leucine dehydrogenase</fullName>
    </submittedName>
</protein>
<evidence type="ECO:0000259" key="7">
    <source>
        <dbReference type="SMART" id="SM00839"/>
    </source>
</evidence>
<dbReference type="SUPFAM" id="SSF53223">
    <property type="entry name" value="Aminoacid dehydrogenase-like, N-terminal domain"/>
    <property type="match status" value="1"/>
</dbReference>
<keyword evidence="2 6" id="KW-0560">Oxidoreductase</keyword>
<dbReference type="InterPro" id="IPR006097">
    <property type="entry name" value="Glu/Leu/Phe/Val/Trp_DH_dimer"/>
</dbReference>
<accession>A0A2S6GUH6</accession>
<dbReference type="PRINTS" id="PR00082">
    <property type="entry name" value="GLFDHDRGNASE"/>
</dbReference>
<evidence type="ECO:0000256" key="5">
    <source>
        <dbReference type="PIRSR" id="PIRSR000188-2"/>
    </source>
</evidence>
<gene>
    <name evidence="9" type="ORF">CLV40_10487</name>
</gene>
<proteinExistence type="inferred from homology"/>
<organism evidence="9 10">
    <name type="scientific">Actinokineospora auranticolor</name>
    <dbReference type="NCBI Taxonomy" id="155976"/>
    <lineage>
        <taxon>Bacteria</taxon>
        <taxon>Bacillati</taxon>
        <taxon>Actinomycetota</taxon>
        <taxon>Actinomycetes</taxon>
        <taxon>Pseudonocardiales</taxon>
        <taxon>Pseudonocardiaceae</taxon>
        <taxon>Actinokineospora</taxon>
    </lineage>
</organism>
<dbReference type="PIRSF" id="PIRSF000188">
    <property type="entry name" value="Phe_leu_dh"/>
    <property type="match status" value="1"/>
</dbReference>
<evidence type="ECO:0000259" key="8">
    <source>
        <dbReference type="SMART" id="SM00997"/>
    </source>
</evidence>
<dbReference type="SMART" id="SM00839">
    <property type="entry name" value="ELFV_dehydrog"/>
    <property type="match status" value="1"/>
</dbReference>
<sequence>MTSTSFAHEQLIVRRGRRSGVTTAVAIHSTTLGPAIGGCRLKPYPSLDSAIEDVLRLSSAMTLKCAAAEVAFGGGKSVIAAPETLTPQRRYEAMLDHADLVAELGGTYLAGPDIGTGTQDMDLLSPNAFCATTGAGSSSFPTALGVLAALRAARPDLAGLSAVIIGFGSVGTYLAEHLAAAGVQVTVSDVDPHGRERASGFTWIDPDRALSADCDILIPAATGGVLTPDTVPALRAPLVVGPANNQLSDDGVADRLAAAGVTWIPDFIASAGGIIHTLAREVDGVPHEEALNRVNAIECRTATILAAARHSGATPLAEALALANARLGSPFEPGGGGWGATTSGTRCP</sequence>
<keyword evidence="10" id="KW-1185">Reference proteome</keyword>
<dbReference type="Gene3D" id="3.40.50.720">
    <property type="entry name" value="NAD(P)-binding Rossmann-like Domain"/>
    <property type="match status" value="1"/>
</dbReference>
<dbReference type="InterPro" id="IPR016211">
    <property type="entry name" value="Glu/Phe/Leu/Val/Trp_DH_bac/arc"/>
</dbReference>
<feature type="active site" description="Proton donor/acceptor" evidence="4">
    <location>
        <position position="76"/>
    </location>
</feature>
<evidence type="ECO:0000256" key="6">
    <source>
        <dbReference type="RuleBase" id="RU004417"/>
    </source>
</evidence>
<dbReference type="SMART" id="SM00997">
    <property type="entry name" value="AdoHcyase_NAD"/>
    <property type="match status" value="1"/>
</dbReference>
<dbReference type="InterPro" id="IPR036291">
    <property type="entry name" value="NAD(P)-bd_dom_sf"/>
</dbReference>
<name>A0A2S6GUH6_9PSEU</name>
<keyword evidence="5" id="KW-0547">Nucleotide-binding</keyword>
<dbReference type="AlphaFoldDB" id="A0A2S6GUH6"/>
<dbReference type="InterPro" id="IPR046346">
    <property type="entry name" value="Aminoacid_DH-like_N_sf"/>
</dbReference>
<evidence type="ECO:0000256" key="1">
    <source>
        <dbReference type="ARBA" id="ARBA00006382"/>
    </source>
</evidence>
<dbReference type="Pfam" id="PF00208">
    <property type="entry name" value="ELFV_dehydrog"/>
    <property type="match status" value="1"/>
</dbReference>
<dbReference type="PANTHER" id="PTHR42722:SF1">
    <property type="entry name" value="VALINE DEHYDROGENASE"/>
    <property type="match status" value="1"/>
</dbReference>
<evidence type="ECO:0000313" key="9">
    <source>
        <dbReference type="EMBL" id="PPK68843.1"/>
    </source>
</evidence>
<feature type="domain" description="Glutamate/phenylalanine/leucine/valine/L-tryptophan dehydrogenase C-terminal" evidence="7">
    <location>
        <begin position="139"/>
        <end position="335"/>
    </location>
</feature>
<dbReference type="Gene3D" id="3.40.50.10860">
    <property type="entry name" value="Leucine Dehydrogenase, chain A, domain 1"/>
    <property type="match status" value="1"/>
</dbReference>
<dbReference type="PANTHER" id="PTHR42722">
    <property type="entry name" value="LEUCINE DEHYDROGENASE"/>
    <property type="match status" value="1"/>
</dbReference>
<dbReference type="GO" id="GO:0006520">
    <property type="term" value="P:amino acid metabolic process"/>
    <property type="evidence" value="ECO:0007669"/>
    <property type="project" value="InterPro"/>
</dbReference>
<evidence type="ECO:0000256" key="3">
    <source>
        <dbReference type="ARBA" id="ARBA00023027"/>
    </source>
</evidence>
<comment type="similarity">
    <text evidence="1 6">Belongs to the Glu/Leu/Phe/Val dehydrogenases family.</text>
</comment>
<dbReference type="EMBL" id="PTIX01000004">
    <property type="protein sequence ID" value="PPK68843.1"/>
    <property type="molecule type" value="Genomic_DNA"/>
</dbReference>
<feature type="domain" description="S-adenosyl-L-homocysteine hydrolase NAD binding" evidence="8">
    <location>
        <begin position="138"/>
        <end position="282"/>
    </location>
</feature>
<evidence type="ECO:0000313" key="10">
    <source>
        <dbReference type="Proteomes" id="UP000239203"/>
    </source>
</evidence>
<dbReference type="Proteomes" id="UP000239203">
    <property type="component" value="Unassembled WGS sequence"/>
</dbReference>
<dbReference type="Pfam" id="PF02812">
    <property type="entry name" value="ELFV_dehydrog_N"/>
    <property type="match status" value="1"/>
</dbReference>
<dbReference type="GO" id="GO:0000166">
    <property type="term" value="F:nucleotide binding"/>
    <property type="evidence" value="ECO:0007669"/>
    <property type="project" value="UniProtKB-KW"/>
</dbReference>
<dbReference type="InterPro" id="IPR006096">
    <property type="entry name" value="Glu/Leu/Phe/Val/Trp_DH_C"/>
</dbReference>
<keyword evidence="3 5" id="KW-0520">NAD</keyword>
<dbReference type="InterPro" id="IPR015878">
    <property type="entry name" value="Ado_hCys_hydrolase_NAD-bd"/>
</dbReference>
<evidence type="ECO:0000256" key="2">
    <source>
        <dbReference type="ARBA" id="ARBA00023002"/>
    </source>
</evidence>
<feature type="binding site" evidence="5">
    <location>
        <begin position="166"/>
        <end position="171"/>
    </location>
    <ligand>
        <name>NAD(+)</name>
        <dbReference type="ChEBI" id="CHEBI:57540"/>
    </ligand>
</feature>
<dbReference type="RefSeq" id="WP_245931179.1">
    <property type="nucleotide sequence ID" value="NZ_CP154825.1"/>
</dbReference>
<dbReference type="GO" id="GO:0016639">
    <property type="term" value="F:oxidoreductase activity, acting on the CH-NH2 group of donors, NAD or NADP as acceptor"/>
    <property type="evidence" value="ECO:0007669"/>
    <property type="project" value="InterPro"/>
</dbReference>